<dbReference type="InterPro" id="IPR057680">
    <property type="entry name" value="DUF7920"/>
</dbReference>
<name>A0AAW2ZRW9_9EUKA</name>
<evidence type="ECO:0000259" key="1">
    <source>
        <dbReference type="Pfam" id="PF25536"/>
    </source>
</evidence>
<protein>
    <submittedName>
        <fullName evidence="2">ATP-dependent RNA helicase</fullName>
    </submittedName>
</protein>
<comment type="caution">
    <text evidence="2">The sequence shown here is derived from an EMBL/GenBank/DDBJ whole genome shotgun (WGS) entry which is preliminary data.</text>
</comment>
<keyword evidence="2" id="KW-0378">Hydrolase</keyword>
<dbReference type="PANTHER" id="PTHR38566">
    <property type="entry name" value="RNA_LIG_T4_1 DOMAIN-CONTAINING PROTEIN"/>
    <property type="match status" value="1"/>
</dbReference>
<keyword evidence="3" id="KW-1185">Reference proteome</keyword>
<evidence type="ECO:0000313" key="2">
    <source>
        <dbReference type="EMBL" id="KAL0491929.1"/>
    </source>
</evidence>
<dbReference type="PANTHER" id="PTHR38566:SF1">
    <property type="entry name" value="CHROMOSOME UNDETERMINED SCAFFOLD_18, WHOLE GENOME SHOTGUN SEQUENCE"/>
    <property type="match status" value="1"/>
</dbReference>
<sequence length="471" mass="55067">MTTLQATVFDNWDKTKTTYNRKTAEQWVKKEPISETAEGLLTWASQHPFLRVNTNPVPKGIFPEGVDVTLSDIVTSAPKRRRGGKILDDDIYDAFPKIRTYVPRGCCILHLKSEKESFSKIVVFAMKKFTGGPGDDDDMTKLLEEEEEHGDATSDVQKERERWEFYFAKKPEESKYILNTSKENGEAAHLSQFRYDNVQYYIFGSKNVHLIVKEKQDLKKYTAQRYMTALMIAEAMKDQIMDASNQNMTKFLDHLHDHDRNACFEFLNVAYQHVEFFDFEKSKYRFITFCENQKLTTMCSNNFEQNLEFARSCGLETTTSQRFPIEQQDELFKLIRRGYGKEGSVLYYFDESDQCIGMMKKKTAWYVCVRAIREKIRSYSFKCSKGEDSEAKANSVKKRLKVTIAQKQNWIGFSDQCKQDYINLALPFVDYIKQGLTNKKFNHEQVHEQYPVVWNKFLKEKKLSDEIDCGV</sequence>
<reference evidence="2 3" key="1">
    <citation type="submission" date="2024-03" db="EMBL/GenBank/DDBJ databases">
        <title>The Acrasis kona genome and developmental transcriptomes reveal deep origins of eukaryotic multicellular pathways.</title>
        <authorList>
            <person name="Sheikh S."/>
            <person name="Fu C.-J."/>
            <person name="Brown M.W."/>
            <person name="Baldauf S.L."/>
        </authorList>
    </citation>
    <scope>NUCLEOTIDE SEQUENCE [LARGE SCALE GENOMIC DNA]</scope>
    <source>
        <strain evidence="2 3">ATCC MYA-3509</strain>
    </source>
</reference>
<proteinExistence type="predicted"/>
<feature type="domain" description="DUF7920" evidence="1">
    <location>
        <begin position="184"/>
        <end position="372"/>
    </location>
</feature>
<keyword evidence="2" id="KW-0347">Helicase</keyword>
<organism evidence="2 3">
    <name type="scientific">Acrasis kona</name>
    <dbReference type="NCBI Taxonomy" id="1008807"/>
    <lineage>
        <taxon>Eukaryota</taxon>
        <taxon>Discoba</taxon>
        <taxon>Heterolobosea</taxon>
        <taxon>Tetramitia</taxon>
        <taxon>Eutetramitia</taxon>
        <taxon>Acrasidae</taxon>
        <taxon>Acrasis</taxon>
    </lineage>
</organism>
<keyword evidence="2" id="KW-0067">ATP-binding</keyword>
<dbReference type="EMBL" id="JAOPGA020001890">
    <property type="protein sequence ID" value="KAL0491929.1"/>
    <property type="molecule type" value="Genomic_DNA"/>
</dbReference>
<accession>A0AAW2ZRW9</accession>
<dbReference type="GO" id="GO:0004386">
    <property type="term" value="F:helicase activity"/>
    <property type="evidence" value="ECO:0007669"/>
    <property type="project" value="UniProtKB-KW"/>
</dbReference>
<dbReference type="AlphaFoldDB" id="A0AAW2ZRW9"/>
<dbReference type="Proteomes" id="UP001431209">
    <property type="component" value="Unassembled WGS sequence"/>
</dbReference>
<keyword evidence="2" id="KW-0547">Nucleotide-binding</keyword>
<dbReference type="Pfam" id="PF25536">
    <property type="entry name" value="DUF7920"/>
    <property type="match status" value="1"/>
</dbReference>
<evidence type="ECO:0000313" key="3">
    <source>
        <dbReference type="Proteomes" id="UP001431209"/>
    </source>
</evidence>
<gene>
    <name evidence="2" type="ORF">AKO1_010075</name>
</gene>